<sequence>MKKLLFSRTARYATIFLLLLAFSATFTSCVVRPPHHSERRKLPPGHEKKLRGDRSAKRYAPGQQKKQHHKEHKQRKGNKRGS</sequence>
<name>A0A5M6CLR4_9FLAO</name>
<keyword evidence="3" id="KW-1185">Reference proteome</keyword>
<gene>
    <name evidence="2" type="ORF">F0460_10400</name>
</gene>
<evidence type="ECO:0000256" key="1">
    <source>
        <dbReference type="SAM" id="MobiDB-lite"/>
    </source>
</evidence>
<protein>
    <recommendedName>
        <fullName evidence="4">Quinol oxidase subunit 4</fullName>
    </recommendedName>
</protein>
<evidence type="ECO:0000313" key="2">
    <source>
        <dbReference type="EMBL" id="KAA5534079.1"/>
    </source>
</evidence>
<evidence type="ECO:0000313" key="3">
    <source>
        <dbReference type="Proteomes" id="UP000325141"/>
    </source>
</evidence>
<dbReference type="RefSeq" id="WP_150012943.1">
    <property type="nucleotide sequence ID" value="NZ_VWSG01000007.1"/>
</dbReference>
<feature type="region of interest" description="Disordered" evidence="1">
    <location>
        <begin position="33"/>
        <end position="82"/>
    </location>
</feature>
<reference evidence="2 3" key="1">
    <citation type="submission" date="2019-09" db="EMBL/GenBank/DDBJ databases">
        <title>Genome sequence and assembly of Flavobacterium sp.</title>
        <authorList>
            <person name="Chhetri G."/>
        </authorList>
    </citation>
    <scope>NUCLEOTIDE SEQUENCE [LARGE SCALE GENOMIC DNA]</scope>
    <source>
        <strain evidence="2 3">SNL9</strain>
    </source>
</reference>
<dbReference type="PROSITE" id="PS51257">
    <property type="entry name" value="PROKAR_LIPOPROTEIN"/>
    <property type="match status" value="1"/>
</dbReference>
<feature type="compositionally biased region" description="Basic and acidic residues" evidence="1">
    <location>
        <begin position="40"/>
        <end position="56"/>
    </location>
</feature>
<proteinExistence type="predicted"/>
<accession>A0A5M6CLR4</accession>
<comment type="caution">
    <text evidence="2">The sequence shown here is derived from an EMBL/GenBank/DDBJ whole genome shotgun (WGS) entry which is preliminary data.</text>
</comment>
<dbReference type="EMBL" id="VWSG01000007">
    <property type="protein sequence ID" value="KAA5534079.1"/>
    <property type="molecule type" value="Genomic_DNA"/>
</dbReference>
<feature type="compositionally biased region" description="Basic residues" evidence="1">
    <location>
        <begin position="65"/>
        <end position="82"/>
    </location>
</feature>
<organism evidence="2 3">
    <name type="scientific">Paenimyroides baculatum</name>
    <dbReference type="NCBI Taxonomy" id="2608000"/>
    <lineage>
        <taxon>Bacteria</taxon>
        <taxon>Pseudomonadati</taxon>
        <taxon>Bacteroidota</taxon>
        <taxon>Flavobacteriia</taxon>
        <taxon>Flavobacteriales</taxon>
        <taxon>Flavobacteriaceae</taxon>
        <taxon>Paenimyroides</taxon>
    </lineage>
</organism>
<dbReference type="Proteomes" id="UP000325141">
    <property type="component" value="Unassembled WGS sequence"/>
</dbReference>
<evidence type="ECO:0008006" key="4">
    <source>
        <dbReference type="Google" id="ProtNLM"/>
    </source>
</evidence>
<dbReference type="AlphaFoldDB" id="A0A5M6CLR4"/>